<gene>
    <name evidence="1" type="ORF">GCM10011583_60230</name>
</gene>
<accession>A0ABQ2EPK9</accession>
<evidence type="ECO:0000313" key="2">
    <source>
        <dbReference type="Proteomes" id="UP000660265"/>
    </source>
</evidence>
<reference evidence="2" key="1">
    <citation type="journal article" date="2019" name="Int. J. Syst. Evol. Microbiol.">
        <title>The Global Catalogue of Microorganisms (GCM) 10K type strain sequencing project: providing services to taxonomists for standard genome sequencing and annotation.</title>
        <authorList>
            <consortium name="The Broad Institute Genomics Platform"/>
            <consortium name="The Broad Institute Genome Sequencing Center for Infectious Disease"/>
            <person name="Wu L."/>
            <person name="Ma J."/>
        </authorList>
    </citation>
    <scope>NUCLEOTIDE SEQUENCE [LARGE SCALE GENOMIC DNA]</scope>
    <source>
        <strain evidence="2">CGMCC 4.7275</strain>
    </source>
</reference>
<dbReference type="EMBL" id="BMMV01000024">
    <property type="protein sequence ID" value="GGK20283.1"/>
    <property type="molecule type" value="Genomic_DNA"/>
</dbReference>
<evidence type="ECO:0000313" key="1">
    <source>
        <dbReference type="EMBL" id="GGK20283.1"/>
    </source>
</evidence>
<proteinExistence type="predicted"/>
<organism evidence="1 2">
    <name type="scientific">Streptomyces camponoticapitis</name>
    <dbReference type="NCBI Taxonomy" id="1616125"/>
    <lineage>
        <taxon>Bacteria</taxon>
        <taxon>Bacillati</taxon>
        <taxon>Actinomycetota</taxon>
        <taxon>Actinomycetes</taxon>
        <taxon>Kitasatosporales</taxon>
        <taxon>Streptomycetaceae</taxon>
        <taxon>Streptomyces</taxon>
    </lineage>
</organism>
<protein>
    <recommendedName>
        <fullName evidence="3">Glycerate kinase</fullName>
    </recommendedName>
</protein>
<comment type="caution">
    <text evidence="1">The sequence shown here is derived from an EMBL/GenBank/DDBJ whole genome shotgun (WGS) entry which is preliminary data.</text>
</comment>
<dbReference type="Proteomes" id="UP000660265">
    <property type="component" value="Unassembled WGS sequence"/>
</dbReference>
<evidence type="ECO:0008006" key="3">
    <source>
        <dbReference type="Google" id="ProtNLM"/>
    </source>
</evidence>
<name>A0ABQ2EPK9_9ACTN</name>
<keyword evidence="2" id="KW-1185">Reference proteome</keyword>
<sequence>MGVLVDSALHLGGVSAVALDTAVDAADGLTETGAVHHRVVGGHGAGTALGVPVPEAGLPRDGGIVLHEVGIVEQINAQCVARRLVVEVPAELDRSAAVILVGAGRAAVRL</sequence>